<dbReference type="Pfam" id="PF13411">
    <property type="entry name" value="MerR_1"/>
    <property type="match status" value="1"/>
</dbReference>
<proteinExistence type="predicted"/>
<evidence type="ECO:0000256" key="4">
    <source>
        <dbReference type="ARBA" id="ARBA00023163"/>
    </source>
</evidence>
<dbReference type="InterPro" id="IPR000551">
    <property type="entry name" value="MerR-type_HTH_dom"/>
</dbReference>
<dbReference type="PANTHER" id="PTHR30204">
    <property type="entry name" value="REDOX-CYCLING DRUG-SENSING TRANSCRIPTIONAL ACTIVATOR SOXR"/>
    <property type="match status" value="1"/>
</dbReference>
<keyword evidence="2" id="KW-0238">DNA-binding</keyword>
<dbReference type="PANTHER" id="PTHR30204:SF90">
    <property type="entry name" value="HTH-TYPE TRANSCRIPTIONAL ACTIVATOR MTA"/>
    <property type="match status" value="1"/>
</dbReference>
<dbReference type="Proteomes" id="UP000831537">
    <property type="component" value="Chromosome"/>
</dbReference>
<dbReference type="SMART" id="SM00422">
    <property type="entry name" value="HTH_MERR"/>
    <property type="match status" value="1"/>
</dbReference>
<dbReference type="SUPFAM" id="SSF89082">
    <property type="entry name" value="Antibiotic binding domain of TipA-like multidrug resistance regulators"/>
    <property type="match status" value="1"/>
</dbReference>
<dbReference type="SUPFAM" id="SSF46955">
    <property type="entry name" value="Putative DNA-binding domain"/>
    <property type="match status" value="1"/>
</dbReference>
<protein>
    <submittedName>
        <fullName evidence="6">MerR family transcriptional regulator</fullName>
    </submittedName>
</protein>
<dbReference type="Pfam" id="PF07739">
    <property type="entry name" value="TipAS"/>
    <property type="match status" value="1"/>
</dbReference>
<dbReference type="InterPro" id="IPR036244">
    <property type="entry name" value="TipA-like_antibiotic-bd"/>
</dbReference>
<evidence type="ECO:0000313" key="7">
    <source>
        <dbReference type="Proteomes" id="UP000831537"/>
    </source>
</evidence>
<dbReference type="InterPro" id="IPR047057">
    <property type="entry name" value="MerR_fam"/>
</dbReference>
<keyword evidence="7" id="KW-1185">Reference proteome</keyword>
<evidence type="ECO:0000256" key="1">
    <source>
        <dbReference type="ARBA" id="ARBA00023015"/>
    </source>
</evidence>
<organism evidence="6 7">
    <name type="scientific">Gracilibacillus salinarum</name>
    <dbReference type="NCBI Taxonomy" id="2932255"/>
    <lineage>
        <taxon>Bacteria</taxon>
        <taxon>Bacillati</taxon>
        <taxon>Bacillota</taxon>
        <taxon>Bacilli</taxon>
        <taxon>Bacillales</taxon>
        <taxon>Bacillaceae</taxon>
        <taxon>Gracilibacillus</taxon>
    </lineage>
</organism>
<evidence type="ECO:0000256" key="2">
    <source>
        <dbReference type="ARBA" id="ARBA00023125"/>
    </source>
</evidence>
<evidence type="ECO:0000259" key="5">
    <source>
        <dbReference type="PROSITE" id="PS50937"/>
    </source>
</evidence>
<keyword evidence="4" id="KW-0804">Transcription</keyword>
<dbReference type="PROSITE" id="PS50937">
    <property type="entry name" value="HTH_MERR_2"/>
    <property type="match status" value="1"/>
</dbReference>
<dbReference type="CDD" id="cd01106">
    <property type="entry name" value="HTH_TipAL-Mta"/>
    <property type="match status" value="1"/>
</dbReference>
<dbReference type="EMBL" id="CP095071">
    <property type="protein sequence ID" value="UOQ87488.1"/>
    <property type="molecule type" value="Genomic_DNA"/>
</dbReference>
<accession>A0ABY4GSX7</accession>
<sequence length="244" mass="28409">MSMKVKEVAELTGVSIRTLHHYDKIGLLSPAKSAESGYRIYTEENLNTLQQILFFRALDFPLKKIKTIMTSDDYDRLEALEMQRDMLVSKRENIETMLETINKTIKNEKGAYKMSKKEKFEGFDFSQNPYEKEARERWGDKKVNEANRKAAGMTEATQQEMNNIYWELASIRDQDPASAHAQESIKKWYDFLNHHFSTYSLEAFQGLGRMYVEDERFTKNIDQFGEGLAQFMSEAMVVFGNQGK</sequence>
<evidence type="ECO:0000256" key="3">
    <source>
        <dbReference type="ARBA" id="ARBA00023159"/>
    </source>
</evidence>
<dbReference type="Gene3D" id="1.10.490.50">
    <property type="entry name" value="Antibiotic binding domain of TipA-like multidrug resistance regulators"/>
    <property type="match status" value="1"/>
</dbReference>
<keyword evidence="1" id="KW-0805">Transcription regulation</keyword>
<dbReference type="InterPro" id="IPR009061">
    <property type="entry name" value="DNA-bd_dom_put_sf"/>
</dbReference>
<gene>
    <name evidence="6" type="ORF">MUN87_11220</name>
</gene>
<keyword evidence="3" id="KW-0010">Activator</keyword>
<reference evidence="6 7" key="1">
    <citation type="submission" date="2022-04" db="EMBL/GenBank/DDBJ databases">
        <title>Gracilibacillus sp. isolated from saltern.</title>
        <authorList>
            <person name="Won M."/>
            <person name="Lee C.-M."/>
            <person name="Woen H.-Y."/>
            <person name="Kwon S.-W."/>
        </authorList>
    </citation>
    <scope>NUCLEOTIDE SEQUENCE [LARGE SCALE GENOMIC DNA]</scope>
    <source>
        <strain evidence="6 7">SSPM10-3</strain>
    </source>
</reference>
<dbReference type="Gene3D" id="1.10.1660.10">
    <property type="match status" value="1"/>
</dbReference>
<feature type="domain" description="HTH merR-type" evidence="5">
    <location>
        <begin position="1"/>
        <end position="71"/>
    </location>
</feature>
<dbReference type="InterPro" id="IPR012925">
    <property type="entry name" value="TipAS_dom"/>
</dbReference>
<name>A0ABY4GSX7_9BACI</name>
<evidence type="ECO:0000313" key="6">
    <source>
        <dbReference type="EMBL" id="UOQ87488.1"/>
    </source>
</evidence>